<dbReference type="Proteomes" id="UP001223520">
    <property type="component" value="Plasmid unnamed1"/>
</dbReference>
<keyword evidence="3" id="KW-0614">Plasmid</keyword>
<feature type="compositionally biased region" description="Low complexity" evidence="1">
    <location>
        <begin position="115"/>
        <end position="131"/>
    </location>
</feature>
<organism evidence="3 4">
    <name type="scientific">Halotia branconii CENA392</name>
    <dbReference type="NCBI Taxonomy" id="1539056"/>
    <lineage>
        <taxon>Bacteria</taxon>
        <taxon>Bacillati</taxon>
        <taxon>Cyanobacteriota</taxon>
        <taxon>Cyanophyceae</taxon>
        <taxon>Nostocales</taxon>
        <taxon>Nodulariaceae</taxon>
        <taxon>Halotia</taxon>
    </lineage>
</organism>
<feature type="domain" description="DUF3854" evidence="2">
    <location>
        <begin position="369"/>
        <end position="494"/>
    </location>
</feature>
<feature type="region of interest" description="Disordered" evidence="1">
    <location>
        <begin position="597"/>
        <end position="618"/>
    </location>
</feature>
<evidence type="ECO:0000313" key="3">
    <source>
        <dbReference type="EMBL" id="WGV29078.1"/>
    </source>
</evidence>
<feature type="compositionally biased region" description="Basic and acidic residues" evidence="1">
    <location>
        <begin position="171"/>
        <end position="191"/>
    </location>
</feature>
<feature type="region of interest" description="Disordered" evidence="1">
    <location>
        <begin position="904"/>
        <end position="935"/>
    </location>
</feature>
<gene>
    <name evidence="3" type="ORF">QI031_31455</name>
</gene>
<dbReference type="Pfam" id="PF12965">
    <property type="entry name" value="DUF3854"/>
    <property type="match status" value="1"/>
</dbReference>
<dbReference type="AlphaFoldDB" id="A0AAJ6NZ03"/>
<dbReference type="InterPro" id="IPR024385">
    <property type="entry name" value="DUF3854"/>
</dbReference>
<dbReference type="PANTHER" id="PTHR34985">
    <property type="entry name" value="SLR0554 PROTEIN"/>
    <property type="match status" value="1"/>
</dbReference>
<accession>A0AAJ6NZ03</accession>
<protein>
    <submittedName>
        <fullName evidence="3">DUF3854 domain-containing protein</fullName>
    </submittedName>
</protein>
<feature type="region of interest" description="Disordered" evidence="1">
    <location>
        <begin position="171"/>
        <end position="213"/>
    </location>
</feature>
<proteinExistence type="predicted"/>
<name>A0AAJ6NZ03_9CYAN</name>
<evidence type="ECO:0000256" key="1">
    <source>
        <dbReference type="SAM" id="MobiDB-lite"/>
    </source>
</evidence>
<feature type="compositionally biased region" description="Polar residues" evidence="1">
    <location>
        <begin position="204"/>
        <end position="213"/>
    </location>
</feature>
<evidence type="ECO:0000259" key="2">
    <source>
        <dbReference type="Pfam" id="PF12965"/>
    </source>
</evidence>
<dbReference type="EMBL" id="CP124544">
    <property type="protein sequence ID" value="WGV29078.1"/>
    <property type="molecule type" value="Genomic_DNA"/>
</dbReference>
<reference evidence="3 4" key="1">
    <citation type="journal article" date="2023" name="Limnol Oceanogr Lett">
        <title>Environmental adaptations by the intertidal Antarctic cyanobacterium Halotia branconii CENA392 as revealed using long-read genome sequencing.</title>
        <authorList>
            <person name="Dextro R.B."/>
            <person name="Delbaje E."/>
            <person name="Freitas P.N.N."/>
            <person name="Geraldes V."/>
            <person name="Pinto E."/>
            <person name="Long P.F."/>
            <person name="Fiore M.F."/>
        </authorList>
    </citation>
    <scope>NUCLEOTIDE SEQUENCE [LARGE SCALE GENOMIC DNA]</scope>
    <source>
        <strain evidence="3 4">CENA392</strain>
        <plasmid evidence="3 4">unnamed1</plasmid>
    </source>
</reference>
<geneLocation type="plasmid" evidence="3 4">
    <name>unnamed1</name>
</geneLocation>
<sequence>MFDERHLQLSSAYAKSSEYFARAVIAPCLKHVLDAIESAIDDEINKRLKLEVGEETYVMTPDENGGYKWEKFDPETKEFNQAEFAEQEEFEELLTELLTSSGEFPLLPPTGTDIPLPGSTTPPDLPSSDSPPVVPPDDKPPFLPPSATPVELVFMQAEITPLYDSIKEAEAQRDKGTEERKGVESQAEGKEFPSASPLHPAPRTPTSSTSRLNPNHWQELVEGSAIAPVVASLNFKSLGTEPVEQEHEAWEYLMYSDKLERINTGRLSASMLNKYSHIEDGGWWCNSGVDPRVFADLQPGDKPDQKLWGCYKPNNPRAKTDNPSKLIKYEHPPKTGLSIFLLDVPQDIANKIYEKAGVQPTKSDRTSGFWYCVWKHDVPVTITEGAKKAASILSQGEAAIGLPGIYAGYRSKDELGNQIEPVLHDELAVFATPERDIKICFDYETRRTTKRNINIATYRTGQLLSEAGANVSVISLPGPQKGVDDLIVAQGAEAFKQVSQTFIPLDDWWQNNQPPDLRLTVFLKNGQEIQLFEQKGDGTVNTPSPENLEEEETIAIFGKNRHKLSRTEPTDLIAFSENSSLIPVSIDAKVIDAEVLPDESKKEPVQSAPPLREGEDYQDGSWVRREEVTIYQQNFFRKRLSARENKNIASVASALVRNYGVQRDDGLVYQADAFTIKKQGDNYSIHRRGEETKALMQFHGDEWGNITSFEQPKDMLPIERQEFLLVVDNLKSSKRLPSVDEDPRKIASILGSLSIDGTHKILESFKTSEVLQILTQTVKKTGRDDLELGNYRILYEKSQQDSTSVLKLLKTEHTGVTRVAASFELNRTDSGMTHQVKTLALNELDLSKLRLLAQKLHIPPNTAATVNINPHATRDIELPLHPKIAKQWQDLENRQQPQTFVSYKAETKKQDASTPDLNNNSQNIEQQSAKTTVERPIKKTSSFQGKPNVESIPLPLHPLLGQYWQELEDTDRWADIAKQGNAEFREKIQSSGKLTIGEQRELYHKIQIQAQTEIRQQQRTNIVLPPLSEITHDLRQELNQQPHSQNQTDFSNSIRDTQVPLHPEIAKPWQDLETTNKWSGVADQGNYPLRQKLKQTGKLTLGEQRELYSKILIQSEVEQHRTGTTDISLPPLSEIVQDLMSARSTIIDNTYSPKVEVRSQKSQQPHYSRTPSAEVEL</sequence>
<dbReference type="RefSeq" id="WP_281486274.1">
    <property type="nucleotide sequence ID" value="NZ_CP124544.1"/>
</dbReference>
<feature type="compositionally biased region" description="Polar residues" evidence="1">
    <location>
        <begin position="1160"/>
        <end position="1171"/>
    </location>
</feature>
<feature type="region of interest" description="Disordered" evidence="1">
    <location>
        <begin position="1155"/>
        <end position="1177"/>
    </location>
</feature>
<evidence type="ECO:0000313" key="4">
    <source>
        <dbReference type="Proteomes" id="UP001223520"/>
    </source>
</evidence>
<keyword evidence="4" id="KW-1185">Reference proteome</keyword>
<dbReference type="PANTHER" id="PTHR34985:SF1">
    <property type="entry name" value="SLR0554 PROTEIN"/>
    <property type="match status" value="1"/>
</dbReference>
<feature type="compositionally biased region" description="Polar residues" evidence="1">
    <location>
        <begin position="912"/>
        <end position="931"/>
    </location>
</feature>
<feature type="region of interest" description="Disordered" evidence="1">
    <location>
        <begin position="102"/>
        <end position="147"/>
    </location>
</feature>
<dbReference type="KEGG" id="hbq:QI031_31455"/>